<comment type="caution">
    <text evidence="1">The sequence shown here is derived from an EMBL/GenBank/DDBJ whole genome shotgun (WGS) entry which is preliminary data.</text>
</comment>
<reference evidence="1" key="1">
    <citation type="journal article" date="2023" name="Mol. Phylogenet. Evol.">
        <title>Genome-scale phylogeny and comparative genomics of the fungal order Sordariales.</title>
        <authorList>
            <person name="Hensen N."/>
            <person name="Bonometti L."/>
            <person name="Westerberg I."/>
            <person name="Brannstrom I.O."/>
            <person name="Guillou S."/>
            <person name="Cros-Aarteil S."/>
            <person name="Calhoun S."/>
            <person name="Haridas S."/>
            <person name="Kuo A."/>
            <person name="Mondo S."/>
            <person name="Pangilinan J."/>
            <person name="Riley R."/>
            <person name="LaButti K."/>
            <person name="Andreopoulos B."/>
            <person name="Lipzen A."/>
            <person name="Chen C."/>
            <person name="Yan M."/>
            <person name="Daum C."/>
            <person name="Ng V."/>
            <person name="Clum A."/>
            <person name="Steindorff A."/>
            <person name="Ohm R.A."/>
            <person name="Martin F."/>
            <person name="Silar P."/>
            <person name="Natvig D.O."/>
            <person name="Lalanne C."/>
            <person name="Gautier V."/>
            <person name="Ament-Velasquez S.L."/>
            <person name="Kruys A."/>
            <person name="Hutchinson M.I."/>
            <person name="Powell A.J."/>
            <person name="Barry K."/>
            <person name="Miller A.N."/>
            <person name="Grigoriev I.V."/>
            <person name="Debuchy R."/>
            <person name="Gladieux P."/>
            <person name="Hiltunen Thoren M."/>
            <person name="Johannesson H."/>
        </authorList>
    </citation>
    <scope>NUCLEOTIDE SEQUENCE</scope>
    <source>
        <strain evidence="1">CBS 757.83</strain>
    </source>
</reference>
<accession>A0AAN6PW18</accession>
<reference evidence="1" key="2">
    <citation type="submission" date="2023-05" db="EMBL/GenBank/DDBJ databases">
        <authorList>
            <consortium name="Lawrence Berkeley National Laboratory"/>
            <person name="Steindorff A."/>
            <person name="Hensen N."/>
            <person name="Bonometti L."/>
            <person name="Westerberg I."/>
            <person name="Brannstrom I.O."/>
            <person name="Guillou S."/>
            <person name="Cros-Aarteil S."/>
            <person name="Calhoun S."/>
            <person name="Haridas S."/>
            <person name="Kuo A."/>
            <person name="Mondo S."/>
            <person name="Pangilinan J."/>
            <person name="Riley R."/>
            <person name="Labutti K."/>
            <person name="Andreopoulos B."/>
            <person name="Lipzen A."/>
            <person name="Chen C."/>
            <person name="Yanf M."/>
            <person name="Daum C."/>
            <person name="Ng V."/>
            <person name="Clum A."/>
            <person name="Ohm R."/>
            <person name="Martin F."/>
            <person name="Silar P."/>
            <person name="Natvig D."/>
            <person name="Lalanne C."/>
            <person name="Gautier V."/>
            <person name="Ament-Velasquez S.L."/>
            <person name="Kruys A."/>
            <person name="Hutchinson M.I."/>
            <person name="Powell A.J."/>
            <person name="Barry K."/>
            <person name="Miller A.N."/>
            <person name="Grigoriev I.V."/>
            <person name="Debuchy R."/>
            <person name="Gladieux P."/>
            <person name="Thoren M.H."/>
            <person name="Johannesson H."/>
        </authorList>
    </citation>
    <scope>NUCLEOTIDE SEQUENCE</scope>
    <source>
        <strain evidence="1">CBS 757.83</strain>
    </source>
</reference>
<dbReference type="AlphaFoldDB" id="A0AAN6PW18"/>
<evidence type="ECO:0000313" key="2">
    <source>
        <dbReference type="Proteomes" id="UP001305647"/>
    </source>
</evidence>
<gene>
    <name evidence="1" type="ORF">N658DRAFT_346984</name>
</gene>
<protein>
    <submittedName>
        <fullName evidence="1">Uncharacterized protein</fullName>
    </submittedName>
</protein>
<dbReference type="Proteomes" id="UP001305647">
    <property type="component" value="Unassembled WGS sequence"/>
</dbReference>
<keyword evidence="2" id="KW-1185">Reference proteome</keyword>
<proteinExistence type="predicted"/>
<organism evidence="1 2">
    <name type="scientific">Parathielavia hyrcaniae</name>
    <dbReference type="NCBI Taxonomy" id="113614"/>
    <lineage>
        <taxon>Eukaryota</taxon>
        <taxon>Fungi</taxon>
        <taxon>Dikarya</taxon>
        <taxon>Ascomycota</taxon>
        <taxon>Pezizomycotina</taxon>
        <taxon>Sordariomycetes</taxon>
        <taxon>Sordariomycetidae</taxon>
        <taxon>Sordariales</taxon>
        <taxon>Chaetomiaceae</taxon>
        <taxon>Parathielavia</taxon>
    </lineage>
</organism>
<evidence type="ECO:0000313" key="1">
    <source>
        <dbReference type="EMBL" id="KAK4096592.1"/>
    </source>
</evidence>
<sequence>MESSLKVEEGHEMMRERLCSIPASHMRTRVTSLNFRSRDFVGWFARWRGRGGGAQCGMKLFCTERVVSWTATLNVSRRAFLRLPATKVACGDNGQPSHLTALRANGPTNETTYESKMEASLSMARTQSTPRLSDKKNSLFLTFGPCSTTLMALGADSRQCSSPLSGPPGCTSHGCAQFAAQSPPGPP</sequence>
<dbReference type="EMBL" id="MU863706">
    <property type="protein sequence ID" value="KAK4096592.1"/>
    <property type="molecule type" value="Genomic_DNA"/>
</dbReference>
<name>A0AAN6PW18_9PEZI</name>